<reference evidence="9" key="1">
    <citation type="journal article" date="2012" name="Science">
        <title>The Paleozoic origin of enzymatic lignin decomposition reconstructed from 31 fungal genomes.</title>
        <authorList>
            <person name="Floudas D."/>
            <person name="Binder M."/>
            <person name="Riley R."/>
            <person name="Barry K."/>
            <person name="Blanchette R.A."/>
            <person name="Henrissat B."/>
            <person name="Martinez A.T."/>
            <person name="Otillar R."/>
            <person name="Spatafora J.W."/>
            <person name="Yadav J.S."/>
            <person name="Aerts A."/>
            <person name="Benoit I."/>
            <person name="Boyd A."/>
            <person name="Carlson A."/>
            <person name="Copeland A."/>
            <person name="Coutinho P.M."/>
            <person name="de Vries R.P."/>
            <person name="Ferreira P."/>
            <person name="Findley K."/>
            <person name="Foster B."/>
            <person name="Gaskell J."/>
            <person name="Glotzer D."/>
            <person name="Gorecki P."/>
            <person name="Heitman J."/>
            <person name="Hesse C."/>
            <person name="Hori C."/>
            <person name="Igarashi K."/>
            <person name="Jurgens J.A."/>
            <person name="Kallen N."/>
            <person name="Kersten P."/>
            <person name="Kohler A."/>
            <person name="Kuees U."/>
            <person name="Kumar T.K.A."/>
            <person name="Kuo A."/>
            <person name="LaButti K."/>
            <person name="Larrondo L.F."/>
            <person name="Lindquist E."/>
            <person name="Ling A."/>
            <person name="Lombard V."/>
            <person name="Lucas S."/>
            <person name="Lundell T."/>
            <person name="Martin R."/>
            <person name="McLaughlin D.J."/>
            <person name="Morgenstern I."/>
            <person name="Morin E."/>
            <person name="Murat C."/>
            <person name="Nagy L.G."/>
            <person name="Nolan M."/>
            <person name="Ohm R.A."/>
            <person name="Patyshakuliyeva A."/>
            <person name="Rokas A."/>
            <person name="Ruiz-Duenas F.J."/>
            <person name="Sabat G."/>
            <person name="Salamov A."/>
            <person name="Samejima M."/>
            <person name="Schmutz J."/>
            <person name="Slot J.C."/>
            <person name="St John F."/>
            <person name="Stenlid J."/>
            <person name="Sun H."/>
            <person name="Sun S."/>
            <person name="Syed K."/>
            <person name="Tsang A."/>
            <person name="Wiebenga A."/>
            <person name="Young D."/>
            <person name="Pisabarro A."/>
            <person name="Eastwood D.C."/>
            <person name="Martin F."/>
            <person name="Cullen D."/>
            <person name="Grigoriev I.V."/>
            <person name="Hibbett D.S."/>
        </authorList>
    </citation>
    <scope>NUCLEOTIDE SEQUENCE [LARGE SCALE GENOMIC DNA]</scope>
    <source>
        <strain evidence="9">RWD-64-598 SS2</strain>
    </source>
</reference>
<evidence type="ECO:0000313" key="8">
    <source>
        <dbReference type="EMBL" id="EIW77573.1"/>
    </source>
</evidence>
<protein>
    <recommendedName>
        <fullName evidence="1">non-specific serine/threonine protein kinase</fullName>
        <ecNumber evidence="1">2.7.11.1</ecNumber>
    </recommendedName>
</protein>
<keyword evidence="2" id="KW-0808">Transferase</keyword>
<dbReference type="InterPro" id="IPR045269">
    <property type="entry name" value="Atg1-like"/>
</dbReference>
<dbReference type="PROSITE" id="PS50011">
    <property type="entry name" value="PROTEIN_KINASE_DOM"/>
    <property type="match status" value="1"/>
</dbReference>
<dbReference type="GO" id="GO:0005829">
    <property type="term" value="C:cytosol"/>
    <property type="evidence" value="ECO:0007669"/>
    <property type="project" value="TreeGrafter"/>
</dbReference>
<evidence type="ECO:0000256" key="1">
    <source>
        <dbReference type="ARBA" id="ARBA00012513"/>
    </source>
</evidence>
<evidence type="ECO:0000256" key="3">
    <source>
        <dbReference type="ARBA" id="ARBA00022741"/>
    </source>
</evidence>
<dbReference type="PANTHER" id="PTHR24348:SF22">
    <property type="entry name" value="NON-SPECIFIC SERINE_THREONINE PROTEIN KINASE"/>
    <property type="match status" value="1"/>
</dbReference>
<dbReference type="SUPFAM" id="SSF56112">
    <property type="entry name" value="Protein kinase-like (PK-like)"/>
    <property type="match status" value="1"/>
</dbReference>
<accession>A0A5M3MEJ7</accession>
<dbReference type="GO" id="GO:0004674">
    <property type="term" value="F:protein serine/threonine kinase activity"/>
    <property type="evidence" value="ECO:0007669"/>
    <property type="project" value="UniProtKB-EC"/>
</dbReference>
<dbReference type="GeneID" id="19209350"/>
<evidence type="ECO:0000313" key="9">
    <source>
        <dbReference type="Proteomes" id="UP000053558"/>
    </source>
</evidence>
<dbReference type="Gene3D" id="1.10.510.10">
    <property type="entry name" value="Transferase(Phosphotransferase) domain 1"/>
    <property type="match status" value="1"/>
</dbReference>
<dbReference type="Pfam" id="PF00069">
    <property type="entry name" value="Pkinase"/>
    <property type="match status" value="2"/>
</dbReference>
<dbReference type="RefSeq" id="XP_007771851.1">
    <property type="nucleotide sequence ID" value="XM_007773661.1"/>
</dbReference>
<dbReference type="PROSITE" id="PS00107">
    <property type="entry name" value="PROTEIN_KINASE_ATP"/>
    <property type="match status" value="1"/>
</dbReference>
<dbReference type="InterPro" id="IPR017441">
    <property type="entry name" value="Protein_kinase_ATP_BS"/>
</dbReference>
<sequence>MVYHYLPSVWGLMRIRIPNHGWLDRDIPLQAPKDRYKLGRAVDPNDVVFSTDAIGWLISCSVKHVLADMINQIKNTFPCIVPVTLTGTRYTGQKATPTLSPEQALTCLLAWPYLNSLSQVDGTLLLKDQTRQIVEGSSITLTDGADPYNSDLSPSLGTGGFGQVYEATEIKTRKAYAVKRLPKIPFLPARRRNAPILREIWLMMQLRHSSASSVLVMEKVEYGDLEGLIQLHDPMSEDTSKLVVADLCDALEYLHSHRIVHRDIKPGVGYPFCQLQAIIRLDNFYFQNILVSNLDPIRVKLADFGLAKLIHEGTYAGTICGTPMFMAPEVSARDAPIGHRLSRRSPFKNRGRGVPQENGQDLHFVKHQSPIFRRLPHAVTPGARDVLSKLLLIDPSKRLTVASLMHHEWIEQTWEHRHALTLTHQSEDPTYSVSLGAQSELGDP</sequence>
<keyword evidence="3 6" id="KW-0547">Nucleotide-binding</keyword>
<organism evidence="8 9">
    <name type="scientific">Coniophora puteana (strain RWD-64-598)</name>
    <name type="common">Brown rot fungus</name>
    <dbReference type="NCBI Taxonomy" id="741705"/>
    <lineage>
        <taxon>Eukaryota</taxon>
        <taxon>Fungi</taxon>
        <taxon>Dikarya</taxon>
        <taxon>Basidiomycota</taxon>
        <taxon>Agaricomycotina</taxon>
        <taxon>Agaricomycetes</taxon>
        <taxon>Agaricomycetidae</taxon>
        <taxon>Boletales</taxon>
        <taxon>Coniophorineae</taxon>
        <taxon>Coniophoraceae</taxon>
        <taxon>Coniophora</taxon>
    </lineage>
</organism>
<dbReference type="AlphaFoldDB" id="A0A5M3MEJ7"/>
<keyword evidence="4 8" id="KW-0418">Kinase</keyword>
<dbReference type="KEGG" id="cput:CONPUDRAFT_75427"/>
<dbReference type="GO" id="GO:0016020">
    <property type="term" value="C:membrane"/>
    <property type="evidence" value="ECO:0007669"/>
    <property type="project" value="TreeGrafter"/>
</dbReference>
<dbReference type="GO" id="GO:0005776">
    <property type="term" value="C:autophagosome"/>
    <property type="evidence" value="ECO:0007669"/>
    <property type="project" value="TreeGrafter"/>
</dbReference>
<dbReference type="GO" id="GO:0000407">
    <property type="term" value="C:phagophore assembly site"/>
    <property type="evidence" value="ECO:0007669"/>
    <property type="project" value="TreeGrafter"/>
</dbReference>
<dbReference type="InterPro" id="IPR011009">
    <property type="entry name" value="Kinase-like_dom_sf"/>
</dbReference>
<feature type="domain" description="Protein kinase" evidence="7">
    <location>
        <begin position="150"/>
        <end position="410"/>
    </location>
</feature>
<dbReference type="GO" id="GO:0010506">
    <property type="term" value="P:regulation of autophagy"/>
    <property type="evidence" value="ECO:0007669"/>
    <property type="project" value="InterPro"/>
</dbReference>
<dbReference type="EC" id="2.7.11.1" evidence="1"/>
<comment type="caution">
    <text evidence="8">The sequence shown here is derived from an EMBL/GenBank/DDBJ whole genome shotgun (WGS) entry which is preliminary data.</text>
</comment>
<dbReference type="InterPro" id="IPR000719">
    <property type="entry name" value="Prot_kinase_dom"/>
</dbReference>
<keyword evidence="9" id="KW-1185">Reference proteome</keyword>
<dbReference type="Proteomes" id="UP000053558">
    <property type="component" value="Unassembled WGS sequence"/>
</dbReference>
<dbReference type="OrthoDB" id="4062651at2759"/>
<evidence type="ECO:0000256" key="2">
    <source>
        <dbReference type="ARBA" id="ARBA00022679"/>
    </source>
</evidence>
<evidence type="ECO:0000256" key="5">
    <source>
        <dbReference type="ARBA" id="ARBA00022840"/>
    </source>
</evidence>
<evidence type="ECO:0000256" key="6">
    <source>
        <dbReference type="PROSITE-ProRule" id="PRU10141"/>
    </source>
</evidence>
<name>A0A5M3MEJ7_CONPW</name>
<keyword evidence="5 6" id="KW-0067">ATP-binding</keyword>
<feature type="binding site" evidence="6">
    <location>
        <position position="179"/>
    </location>
    <ligand>
        <name>ATP</name>
        <dbReference type="ChEBI" id="CHEBI:30616"/>
    </ligand>
</feature>
<proteinExistence type="predicted"/>
<dbReference type="GO" id="GO:0005524">
    <property type="term" value="F:ATP binding"/>
    <property type="evidence" value="ECO:0007669"/>
    <property type="project" value="UniProtKB-UniRule"/>
</dbReference>
<dbReference type="GO" id="GO:0000045">
    <property type="term" value="P:autophagosome assembly"/>
    <property type="evidence" value="ECO:0007669"/>
    <property type="project" value="TreeGrafter"/>
</dbReference>
<dbReference type="EMBL" id="JH711583">
    <property type="protein sequence ID" value="EIW77573.1"/>
    <property type="molecule type" value="Genomic_DNA"/>
</dbReference>
<dbReference type="PANTHER" id="PTHR24348">
    <property type="entry name" value="SERINE/THREONINE-PROTEIN KINASE UNC-51-RELATED"/>
    <property type="match status" value="1"/>
</dbReference>
<evidence type="ECO:0000259" key="7">
    <source>
        <dbReference type="PROSITE" id="PS50011"/>
    </source>
</evidence>
<evidence type="ECO:0000256" key="4">
    <source>
        <dbReference type="ARBA" id="ARBA00022777"/>
    </source>
</evidence>
<gene>
    <name evidence="8" type="ORF">CONPUDRAFT_75427</name>
</gene>